<feature type="transmembrane region" description="Helical" evidence="12">
    <location>
        <begin position="60"/>
        <end position="79"/>
    </location>
</feature>
<proteinExistence type="inferred from homology"/>
<feature type="transmembrane region" description="Helical" evidence="12">
    <location>
        <begin position="99"/>
        <end position="120"/>
    </location>
</feature>
<dbReference type="PROSITE" id="PS00237">
    <property type="entry name" value="G_PROTEIN_RECEP_F1_1"/>
    <property type="match status" value="1"/>
</dbReference>
<dbReference type="EMBL" id="VYZU01089489">
    <property type="protein sequence ID" value="NXY91245.1"/>
    <property type="molecule type" value="Genomic_DNA"/>
</dbReference>
<keyword evidence="5 12" id="KW-0552">Olfaction</keyword>
<keyword evidence="7 11" id="KW-0297">G-protein coupled receptor</keyword>
<dbReference type="Pfam" id="PF13853">
    <property type="entry name" value="7tm_4"/>
    <property type="match status" value="1"/>
</dbReference>
<evidence type="ECO:0000259" key="13">
    <source>
        <dbReference type="PROSITE" id="PS50262"/>
    </source>
</evidence>
<keyword evidence="8 12" id="KW-0472">Membrane</keyword>
<evidence type="ECO:0000256" key="5">
    <source>
        <dbReference type="ARBA" id="ARBA00022725"/>
    </source>
</evidence>
<feature type="transmembrane region" description="Helical" evidence="12">
    <location>
        <begin position="237"/>
        <end position="260"/>
    </location>
</feature>
<comment type="caution">
    <text evidence="14">The sequence shown here is derived from an EMBL/GenBank/DDBJ whole genome shotgun (WGS) entry which is preliminary data.</text>
</comment>
<evidence type="ECO:0000256" key="1">
    <source>
        <dbReference type="ARBA" id="ARBA00004651"/>
    </source>
</evidence>
<feature type="transmembrane region" description="Helical" evidence="12">
    <location>
        <begin position="197"/>
        <end position="225"/>
    </location>
</feature>
<dbReference type="InterPro" id="IPR000725">
    <property type="entry name" value="Olfact_rcpt"/>
</dbReference>
<keyword evidence="10 11" id="KW-0807">Transducer</keyword>
<dbReference type="InterPro" id="IPR017452">
    <property type="entry name" value="GPCR_Rhodpsn_7TM"/>
</dbReference>
<feature type="transmembrane region" description="Helical" evidence="12">
    <location>
        <begin position="140"/>
        <end position="158"/>
    </location>
</feature>
<feature type="domain" description="G-protein coupled receptors family 1 profile" evidence="13">
    <location>
        <begin position="41"/>
        <end position="290"/>
    </location>
</feature>
<evidence type="ECO:0000256" key="8">
    <source>
        <dbReference type="ARBA" id="ARBA00023136"/>
    </source>
</evidence>
<evidence type="ECO:0000256" key="11">
    <source>
        <dbReference type="RuleBase" id="RU000688"/>
    </source>
</evidence>
<dbReference type="PRINTS" id="PR00245">
    <property type="entry name" value="OLFACTORYR"/>
</dbReference>
<dbReference type="FunFam" id="1.20.1070.10:FF:000001">
    <property type="entry name" value="Olfactory receptor"/>
    <property type="match status" value="1"/>
</dbReference>
<dbReference type="GO" id="GO:0005886">
    <property type="term" value="C:plasma membrane"/>
    <property type="evidence" value="ECO:0007669"/>
    <property type="project" value="UniProtKB-SubCell"/>
</dbReference>
<evidence type="ECO:0000256" key="6">
    <source>
        <dbReference type="ARBA" id="ARBA00022989"/>
    </source>
</evidence>
<gene>
    <name evidence="14" type="primary">Or5v1_0</name>
    <name evidence="14" type="ORF">CEYCYA_R10538</name>
</gene>
<keyword evidence="4 11" id="KW-0812">Transmembrane</keyword>
<dbReference type="AlphaFoldDB" id="A0A7L4NPX2"/>
<evidence type="ECO:0000256" key="2">
    <source>
        <dbReference type="ARBA" id="ARBA00022475"/>
    </source>
</evidence>
<evidence type="ECO:0000256" key="12">
    <source>
        <dbReference type="RuleBase" id="RU363047"/>
    </source>
</evidence>
<evidence type="ECO:0000256" key="4">
    <source>
        <dbReference type="ARBA" id="ARBA00022692"/>
    </source>
</evidence>
<reference evidence="14 15" key="1">
    <citation type="submission" date="2020-02" db="EMBL/GenBank/DDBJ databases">
        <title>Bird 10,000 Genomes (B10K) Project - Family phase.</title>
        <authorList>
            <person name="Zhang G."/>
        </authorList>
    </citation>
    <scope>NUCLEOTIDE SEQUENCE [LARGE SCALE GENOMIC DNA]</scope>
    <source>
        <strain evidence="14">B10K-DU-013-51</strain>
        <tissue evidence="14">Mixed tissue sample</tissue>
    </source>
</reference>
<evidence type="ECO:0000256" key="7">
    <source>
        <dbReference type="ARBA" id="ARBA00023040"/>
    </source>
</evidence>
<evidence type="ECO:0000256" key="3">
    <source>
        <dbReference type="ARBA" id="ARBA00022606"/>
    </source>
</evidence>
<dbReference type="SUPFAM" id="SSF81321">
    <property type="entry name" value="Family A G protein-coupled receptor-like"/>
    <property type="match status" value="1"/>
</dbReference>
<dbReference type="PANTHER" id="PTHR26452">
    <property type="entry name" value="OLFACTORY RECEPTOR"/>
    <property type="match status" value="1"/>
</dbReference>
<evidence type="ECO:0000313" key="14">
    <source>
        <dbReference type="EMBL" id="NXY91245.1"/>
    </source>
</evidence>
<feature type="non-terminal residue" evidence="14">
    <location>
        <position position="312"/>
    </location>
</feature>
<feature type="non-terminal residue" evidence="14">
    <location>
        <position position="1"/>
    </location>
</feature>
<keyword evidence="15" id="KW-1185">Reference proteome</keyword>
<accession>A0A7L4NPX2</accession>
<keyword evidence="3 12" id="KW-0716">Sensory transduction</keyword>
<dbReference type="InterPro" id="IPR050516">
    <property type="entry name" value="Olfactory_GPCR"/>
</dbReference>
<dbReference type="Gene3D" id="1.20.1070.10">
    <property type="entry name" value="Rhodopsin 7-helix transmembrane proteins"/>
    <property type="match status" value="1"/>
</dbReference>
<evidence type="ECO:0000256" key="10">
    <source>
        <dbReference type="ARBA" id="ARBA00023224"/>
    </source>
</evidence>
<feature type="transmembrane region" description="Helical" evidence="12">
    <location>
        <begin position="25"/>
        <end position="48"/>
    </location>
</feature>
<name>A0A7L4NPX2_9AVES</name>
<dbReference type="OrthoDB" id="5964498at2759"/>
<protein>
    <recommendedName>
        <fullName evidence="12">Olfactory receptor</fullName>
    </recommendedName>
</protein>
<evidence type="ECO:0000313" key="15">
    <source>
        <dbReference type="Proteomes" id="UP000586704"/>
    </source>
</evidence>
<comment type="similarity">
    <text evidence="11">Belongs to the G-protein coupled receptor 1 family.</text>
</comment>
<keyword evidence="9 11" id="KW-0675">Receptor</keyword>
<comment type="subcellular location">
    <subcellularLocation>
        <location evidence="1 12">Cell membrane</location>
        <topology evidence="1 12">Multi-pass membrane protein</topology>
    </subcellularLocation>
</comment>
<organism evidence="14 15">
    <name type="scientific">Ceyx cyanopectus</name>
    <name type="common">Indigo-banded kingfisher</name>
    <dbReference type="NCBI Taxonomy" id="390723"/>
    <lineage>
        <taxon>Eukaryota</taxon>
        <taxon>Metazoa</taxon>
        <taxon>Chordata</taxon>
        <taxon>Craniata</taxon>
        <taxon>Vertebrata</taxon>
        <taxon>Euteleostomi</taxon>
        <taxon>Archelosauria</taxon>
        <taxon>Archosauria</taxon>
        <taxon>Dinosauria</taxon>
        <taxon>Saurischia</taxon>
        <taxon>Theropoda</taxon>
        <taxon>Coelurosauria</taxon>
        <taxon>Aves</taxon>
        <taxon>Neognathae</taxon>
        <taxon>Neoaves</taxon>
        <taxon>Telluraves</taxon>
        <taxon>Coraciimorphae</taxon>
        <taxon>Coraciiformes</taxon>
        <taxon>Alcedinidae</taxon>
        <taxon>Ceyx</taxon>
    </lineage>
</organism>
<dbReference type="PROSITE" id="PS50262">
    <property type="entry name" value="G_PROTEIN_RECEP_F1_2"/>
    <property type="match status" value="1"/>
</dbReference>
<dbReference type="PRINTS" id="PR00237">
    <property type="entry name" value="GPCRRHODOPSN"/>
</dbReference>
<dbReference type="GO" id="GO:0004984">
    <property type="term" value="F:olfactory receptor activity"/>
    <property type="evidence" value="ECO:0007669"/>
    <property type="project" value="InterPro"/>
</dbReference>
<sequence length="312" mass="34728">MQRFNFSAVSEFVLVGLSDAPEVRFLLFVLFLLIYLATVAGNTTILVAISTAPRLHNPMYFFLGNLSLLDILCPTITVLKMLEALLLDNKRISFTGCLLQLFFLIEVVGTEILLLAVMAFDRYVAICHPLRYATLMGARLCARLALGTWLLGFLNSLLHTSLVFTLLFCDSNRVDQYYCDIPPVLALSCLPTHGRELVILTVAGVLGGSAFVVTLGSYIFILSAILSMKCSESRHKAFSTCGSHLAVVCLFYGTTIGTYVRPSSTYSPHRDRMVSMLYEILTPLLNPVIYTLRNKEVKHALRRVVRSALTRK</sequence>
<dbReference type="GO" id="GO:0004930">
    <property type="term" value="F:G protein-coupled receptor activity"/>
    <property type="evidence" value="ECO:0007669"/>
    <property type="project" value="UniProtKB-KW"/>
</dbReference>
<evidence type="ECO:0000256" key="9">
    <source>
        <dbReference type="ARBA" id="ARBA00023170"/>
    </source>
</evidence>
<dbReference type="Proteomes" id="UP000586704">
    <property type="component" value="Unassembled WGS sequence"/>
</dbReference>
<keyword evidence="2 12" id="KW-1003">Cell membrane</keyword>
<keyword evidence="6 12" id="KW-1133">Transmembrane helix</keyword>
<feature type="transmembrane region" description="Helical" evidence="12">
    <location>
        <begin position="272"/>
        <end position="292"/>
    </location>
</feature>
<dbReference type="InterPro" id="IPR000276">
    <property type="entry name" value="GPCR_Rhodpsn"/>
</dbReference>
<dbReference type="CDD" id="cd13954">
    <property type="entry name" value="7tmA_OR"/>
    <property type="match status" value="1"/>
</dbReference>